<name>A0A382WYB7_9ZZZZ</name>
<dbReference type="AlphaFoldDB" id="A0A382WYB7"/>
<sequence>MDILNSAVPSYVKVALERISIDYISVKYYFVLGLERLR</sequence>
<dbReference type="EMBL" id="UINC01163542">
    <property type="protein sequence ID" value="SVD63907.1"/>
    <property type="molecule type" value="Genomic_DNA"/>
</dbReference>
<accession>A0A382WYB7</accession>
<protein>
    <submittedName>
        <fullName evidence="1">Uncharacterized protein</fullName>
    </submittedName>
</protein>
<gene>
    <name evidence="1" type="ORF">METZ01_LOCUS416761</name>
</gene>
<organism evidence="1">
    <name type="scientific">marine metagenome</name>
    <dbReference type="NCBI Taxonomy" id="408172"/>
    <lineage>
        <taxon>unclassified sequences</taxon>
        <taxon>metagenomes</taxon>
        <taxon>ecological metagenomes</taxon>
    </lineage>
</organism>
<evidence type="ECO:0000313" key="1">
    <source>
        <dbReference type="EMBL" id="SVD63907.1"/>
    </source>
</evidence>
<reference evidence="1" key="1">
    <citation type="submission" date="2018-05" db="EMBL/GenBank/DDBJ databases">
        <authorList>
            <person name="Lanie J.A."/>
            <person name="Ng W.-L."/>
            <person name="Kazmierczak K.M."/>
            <person name="Andrzejewski T.M."/>
            <person name="Davidsen T.M."/>
            <person name="Wayne K.J."/>
            <person name="Tettelin H."/>
            <person name="Glass J.I."/>
            <person name="Rusch D."/>
            <person name="Podicherti R."/>
            <person name="Tsui H.-C.T."/>
            <person name="Winkler M.E."/>
        </authorList>
    </citation>
    <scope>NUCLEOTIDE SEQUENCE</scope>
</reference>
<proteinExistence type="predicted"/>